<keyword evidence="3" id="KW-1185">Reference proteome</keyword>
<organism evidence="2 3">
    <name type="scientific">Abeliophyllum distichum</name>
    <dbReference type="NCBI Taxonomy" id="126358"/>
    <lineage>
        <taxon>Eukaryota</taxon>
        <taxon>Viridiplantae</taxon>
        <taxon>Streptophyta</taxon>
        <taxon>Embryophyta</taxon>
        <taxon>Tracheophyta</taxon>
        <taxon>Spermatophyta</taxon>
        <taxon>Magnoliopsida</taxon>
        <taxon>eudicotyledons</taxon>
        <taxon>Gunneridae</taxon>
        <taxon>Pentapetalae</taxon>
        <taxon>asterids</taxon>
        <taxon>lamiids</taxon>
        <taxon>Lamiales</taxon>
        <taxon>Oleaceae</taxon>
        <taxon>Forsythieae</taxon>
        <taxon>Abeliophyllum</taxon>
    </lineage>
</organism>
<gene>
    <name evidence="2" type="ORF">Adt_43327</name>
</gene>
<dbReference type="Proteomes" id="UP001604336">
    <property type="component" value="Unassembled WGS sequence"/>
</dbReference>
<proteinExistence type="predicted"/>
<evidence type="ECO:0000313" key="3">
    <source>
        <dbReference type="Proteomes" id="UP001604336"/>
    </source>
</evidence>
<protein>
    <submittedName>
        <fullName evidence="2">Uncharacterized protein</fullName>
    </submittedName>
</protein>
<feature type="compositionally biased region" description="Low complexity" evidence="1">
    <location>
        <begin position="24"/>
        <end position="41"/>
    </location>
</feature>
<evidence type="ECO:0000313" key="2">
    <source>
        <dbReference type="EMBL" id="KAL2459907.1"/>
    </source>
</evidence>
<evidence type="ECO:0000256" key="1">
    <source>
        <dbReference type="SAM" id="MobiDB-lite"/>
    </source>
</evidence>
<comment type="caution">
    <text evidence="2">The sequence shown here is derived from an EMBL/GenBank/DDBJ whole genome shotgun (WGS) entry which is preliminary data.</text>
</comment>
<reference evidence="3" key="1">
    <citation type="submission" date="2024-07" db="EMBL/GenBank/DDBJ databases">
        <title>Two chromosome-level genome assemblies of Korean endemic species Abeliophyllum distichum and Forsythia ovata (Oleaceae).</title>
        <authorList>
            <person name="Jang H."/>
        </authorList>
    </citation>
    <scope>NUCLEOTIDE SEQUENCE [LARGE SCALE GENOMIC DNA]</scope>
</reference>
<feature type="region of interest" description="Disordered" evidence="1">
    <location>
        <begin position="1"/>
        <end position="58"/>
    </location>
</feature>
<sequence>MSGRLQQVNTQPEGSMLCPRTTISKSPPSGNHSSSSGFCCSTGVKQSSPVNASTSGDALLSEQTGPMLKRSWSEAQLHEFEQEDSELLVRSYSHKIVSEHASTEAPPPVPKDNNIDTLRVKVTFGKKRSNSVCNLTGALEI</sequence>
<dbReference type="AlphaFoldDB" id="A0ABD1P850"/>
<feature type="compositionally biased region" description="Polar residues" evidence="1">
    <location>
        <begin position="43"/>
        <end position="58"/>
    </location>
</feature>
<name>A0ABD1P850_9LAMI</name>
<dbReference type="EMBL" id="JBFOLK010000014">
    <property type="protein sequence ID" value="KAL2459907.1"/>
    <property type="molecule type" value="Genomic_DNA"/>
</dbReference>
<accession>A0ABD1P850</accession>
<feature type="compositionally biased region" description="Polar residues" evidence="1">
    <location>
        <begin position="1"/>
        <end position="13"/>
    </location>
</feature>